<keyword evidence="4 6" id="KW-0472">Membrane</keyword>
<dbReference type="PANTHER" id="PTHR15549">
    <property type="entry name" value="PAIRED IMMUNOGLOBULIN-LIKE TYPE 2 RECEPTOR"/>
    <property type="match status" value="1"/>
</dbReference>
<gene>
    <name evidence="8" type="ORF">XDN619_LOCUS7414</name>
</gene>
<feature type="signal peptide" evidence="7">
    <location>
        <begin position="1"/>
        <end position="17"/>
    </location>
</feature>
<keyword evidence="7" id="KW-0732">Signal</keyword>
<evidence type="ECO:0000256" key="7">
    <source>
        <dbReference type="SAM" id="SignalP"/>
    </source>
</evidence>
<dbReference type="PANTHER" id="PTHR15549:SF26">
    <property type="entry name" value="AXIAL BUDDING PATTERN PROTEIN 2-RELATED"/>
    <property type="match status" value="1"/>
</dbReference>
<dbReference type="EMBL" id="CAJNRG010002244">
    <property type="protein sequence ID" value="CAF2044883.1"/>
    <property type="molecule type" value="Genomic_DNA"/>
</dbReference>
<sequence>MMLSLFILFSSFLVTDEKHFNGGTITWAPIDPYDNDTSVGVIVTQTYSWTYPYVQCKNNVPITTTAFTSANANLTCVVDCLSDGGYSSTPINILTDCTWASSSLKMMTSSRAKNVTLSADAHFYIANRGSAWTPLNDPPKAALEWSIVTFIDIRKRPDGFINSAPVPQFISPQYAIVNRTTEITIPVSDANDGDDIRCRWSVYIPGYRRRKRSNDQNEQINHPSHLHSYNQRASKKELIHTREKRAPCGAGGGGGGSACLNNCTNGCSCQCSTCASSLCTGASCTLAAGCMTATTTVATTSTLETLGTLKSTSSYPIRQAIDECGDICYPGSLPNGTILSNCTITFTGMKVGIWYAIAIQVEDFIDSSSTIPMSSVPVQMLIYVLPTPVCSIKPIMLPLTGCLEVQVGVSVSFNISAMNLCNFTVANITDIAASTNINGMTDSNLTSSTTNSSISYVTYTWIPQSNQIGSQKLCFIAFTSENLQSSQYCVQFTVKNSSDICVTTTTSTTATSTTTSTKTTTTTATTSTSTTTTTTATTSTISKTTTTTSTSSTSATSTTSTTSTTATTSTSSTSSSTSTTSMTTTASSSSQISTLRSTDDSSLFVGLGIGLGLPLILAIGITAVCLCCRWCPGAFWRRLRERFWRENPTHCEECVKEYNGQSHENAHKTSGQDSTNYRRQYINDKPRTPAVDYFRQDSLLSSSLSSFETKSMTMTRTTFMSSPSINIMPSENITGRLNGPSQLSSTGSGGSMLIILTTMTGIKCNRCRHVINRTQAATQIGMKFINDLVAVQYGAVVAGVNTIDSILTAAAIEVGIVRPMFGNIKFFSPN</sequence>
<comment type="subcellular location">
    <subcellularLocation>
        <location evidence="1">Membrane</location>
        <topology evidence="1">Single-pass membrane protein</topology>
    </subcellularLocation>
</comment>
<feature type="region of interest" description="Disordered" evidence="5">
    <location>
        <begin position="211"/>
        <end position="236"/>
    </location>
</feature>
<keyword evidence="2 6" id="KW-0812">Transmembrane</keyword>
<evidence type="ECO:0000313" key="8">
    <source>
        <dbReference type="EMBL" id="CAF2044883.1"/>
    </source>
</evidence>
<evidence type="ECO:0000256" key="6">
    <source>
        <dbReference type="SAM" id="Phobius"/>
    </source>
</evidence>
<comment type="caution">
    <text evidence="8">The sequence shown here is derived from an EMBL/GenBank/DDBJ whole genome shotgun (WGS) entry which is preliminary data.</text>
</comment>
<feature type="compositionally biased region" description="Polar residues" evidence="5">
    <location>
        <begin position="216"/>
        <end position="232"/>
    </location>
</feature>
<proteinExistence type="predicted"/>
<evidence type="ECO:0000256" key="5">
    <source>
        <dbReference type="SAM" id="MobiDB-lite"/>
    </source>
</evidence>
<evidence type="ECO:0000256" key="1">
    <source>
        <dbReference type="ARBA" id="ARBA00004167"/>
    </source>
</evidence>
<evidence type="ECO:0000256" key="3">
    <source>
        <dbReference type="ARBA" id="ARBA00022989"/>
    </source>
</evidence>
<dbReference type="GO" id="GO:0016020">
    <property type="term" value="C:membrane"/>
    <property type="evidence" value="ECO:0007669"/>
    <property type="project" value="UniProtKB-SubCell"/>
</dbReference>
<feature type="region of interest" description="Disordered" evidence="5">
    <location>
        <begin position="544"/>
        <end position="592"/>
    </location>
</feature>
<dbReference type="AlphaFoldDB" id="A0A816P5S6"/>
<evidence type="ECO:0000313" key="9">
    <source>
        <dbReference type="Proteomes" id="UP000663887"/>
    </source>
</evidence>
<feature type="region of interest" description="Disordered" evidence="5">
    <location>
        <begin position="510"/>
        <end position="530"/>
    </location>
</feature>
<feature type="compositionally biased region" description="Low complexity" evidence="5">
    <location>
        <begin position="544"/>
        <end position="590"/>
    </location>
</feature>
<organism evidence="8 9">
    <name type="scientific">Rotaria magnacalcarata</name>
    <dbReference type="NCBI Taxonomy" id="392030"/>
    <lineage>
        <taxon>Eukaryota</taxon>
        <taxon>Metazoa</taxon>
        <taxon>Spiralia</taxon>
        <taxon>Gnathifera</taxon>
        <taxon>Rotifera</taxon>
        <taxon>Eurotatoria</taxon>
        <taxon>Bdelloidea</taxon>
        <taxon>Philodinida</taxon>
        <taxon>Philodinidae</taxon>
        <taxon>Rotaria</taxon>
    </lineage>
</organism>
<name>A0A816P5S6_9BILA</name>
<accession>A0A816P5S6</accession>
<evidence type="ECO:0000256" key="2">
    <source>
        <dbReference type="ARBA" id="ARBA00022692"/>
    </source>
</evidence>
<evidence type="ECO:0000256" key="4">
    <source>
        <dbReference type="ARBA" id="ARBA00023136"/>
    </source>
</evidence>
<dbReference type="InterPro" id="IPR051694">
    <property type="entry name" value="Immunoregulatory_rcpt-like"/>
</dbReference>
<keyword evidence="3 6" id="KW-1133">Transmembrane helix</keyword>
<dbReference type="Proteomes" id="UP000663887">
    <property type="component" value="Unassembled WGS sequence"/>
</dbReference>
<feature type="chain" id="PRO_5032739824" evidence="7">
    <location>
        <begin position="18"/>
        <end position="830"/>
    </location>
</feature>
<protein>
    <submittedName>
        <fullName evidence="8">Uncharacterized protein</fullName>
    </submittedName>
</protein>
<reference evidence="8" key="1">
    <citation type="submission" date="2021-02" db="EMBL/GenBank/DDBJ databases">
        <authorList>
            <person name="Nowell W R."/>
        </authorList>
    </citation>
    <scope>NUCLEOTIDE SEQUENCE</scope>
</reference>
<feature type="transmembrane region" description="Helical" evidence="6">
    <location>
        <begin position="603"/>
        <end position="632"/>
    </location>
</feature>
<dbReference type="GO" id="GO:0071944">
    <property type="term" value="C:cell periphery"/>
    <property type="evidence" value="ECO:0007669"/>
    <property type="project" value="UniProtKB-ARBA"/>
</dbReference>